<sequence length="116" mass="12834">MTLDHLTLRPVIPLVLYQSKEDKKQPEKAHTLADLVAESEPLPVSTLQRIPTPLLPRPIGTSRISTLRLPPGFEHLFSTEAADKRYADQITAGGTAGERASRSQKKSAKVRTRILL</sequence>
<evidence type="ECO:0000313" key="3">
    <source>
        <dbReference type="Proteomes" id="UP001322138"/>
    </source>
</evidence>
<feature type="compositionally biased region" description="Basic residues" evidence="1">
    <location>
        <begin position="102"/>
        <end position="112"/>
    </location>
</feature>
<evidence type="ECO:0000256" key="1">
    <source>
        <dbReference type="SAM" id="MobiDB-lite"/>
    </source>
</evidence>
<keyword evidence="3" id="KW-1185">Reference proteome</keyword>
<dbReference type="RefSeq" id="XP_062730604.1">
    <property type="nucleotide sequence ID" value="XM_062872772.1"/>
</dbReference>
<dbReference type="Proteomes" id="UP001322138">
    <property type="component" value="Unassembled WGS sequence"/>
</dbReference>
<proteinExistence type="predicted"/>
<dbReference type="GeneID" id="87892058"/>
<gene>
    <name evidence="2" type="ORF">QC761_0076050</name>
</gene>
<feature type="region of interest" description="Disordered" evidence="1">
    <location>
        <begin position="89"/>
        <end position="112"/>
    </location>
</feature>
<evidence type="ECO:0000313" key="2">
    <source>
        <dbReference type="EMBL" id="KAK4641628.1"/>
    </source>
</evidence>
<protein>
    <submittedName>
        <fullName evidence="2">Uncharacterized protein</fullName>
    </submittedName>
</protein>
<accession>A0ABR0FCD5</accession>
<organism evidence="2 3">
    <name type="scientific">Podospora bellae-mahoneyi</name>
    <dbReference type="NCBI Taxonomy" id="2093777"/>
    <lineage>
        <taxon>Eukaryota</taxon>
        <taxon>Fungi</taxon>
        <taxon>Dikarya</taxon>
        <taxon>Ascomycota</taxon>
        <taxon>Pezizomycotina</taxon>
        <taxon>Sordariomycetes</taxon>
        <taxon>Sordariomycetidae</taxon>
        <taxon>Sordariales</taxon>
        <taxon>Podosporaceae</taxon>
        <taxon>Podospora</taxon>
    </lineage>
</organism>
<name>A0ABR0FCD5_9PEZI</name>
<reference evidence="2 3" key="1">
    <citation type="journal article" date="2023" name="bioRxiv">
        <title>High-quality genome assemblies of four members of thePodospora anserinaspecies complex.</title>
        <authorList>
            <person name="Ament-Velasquez S.L."/>
            <person name="Vogan A.A."/>
            <person name="Wallerman O."/>
            <person name="Hartmann F."/>
            <person name="Gautier V."/>
            <person name="Silar P."/>
            <person name="Giraud T."/>
            <person name="Johannesson H."/>
        </authorList>
    </citation>
    <scope>NUCLEOTIDE SEQUENCE [LARGE SCALE GENOMIC DNA]</scope>
    <source>
        <strain evidence="2 3">CBS 112042</strain>
    </source>
</reference>
<dbReference type="EMBL" id="JAFFGZ010000007">
    <property type="protein sequence ID" value="KAK4641628.1"/>
    <property type="molecule type" value="Genomic_DNA"/>
</dbReference>
<comment type="caution">
    <text evidence="2">The sequence shown here is derived from an EMBL/GenBank/DDBJ whole genome shotgun (WGS) entry which is preliminary data.</text>
</comment>